<comment type="caution">
    <text evidence="3">The sequence shown here is derived from an EMBL/GenBank/DDBJ whole genome shotgun (WGS) entry which is preliminary data.</text>
</comment>
<dbReference type="Gene3D" id="1.20.1280.50">
    <property type="match status" value="1"/>
</dbReference>
<keyword evidence="4" id="KW-1185">Reference proteome</keyword>
<evidence type="ECO:0000256" key="1">
    <source>
        <dbReference type="SAM" id="MobiDB-lite"/>
    </source>
</evidence>
<reference evidence="3" key="1">
    <citation type="journal article" date="2022" name="Plant J.">
        <title>Strategies of tolerance reflected in two North American maple genomes.</title>
        <authorList>
            <person name="McEvoy S.L."/>
            <person name="Sezen U.U."/>
            <person name="Trouern-Trend A."/>
            <person name="McMahon S.M."/>
            <person name="Schaberg P.G."/>
            <person name="Yang J."/>
            <person name="Wegrzyn J.L."/>
            <person name="Swenson N.G."/>
        </authorList>
    </citation>
    <scope>NUCLEOTIDE SEQUENCE</scope>
    <source>
        <strain evidence="3">91603</strain>
    </source>
</reference>
<dbReference type="CDD" id="cd09917">
    <property type="entry name" value="F-box_SF"/>
    <property type="match status" value="1"/>
</dbReference>
<dbReference type="PANTHER" id="PTHR34223">
    <property type="entry name" value="OS11G0201299 PROTEIN"/>
    <property type="match status" value="1"/>
</dbReference>
<protein>
    <recommendedName>
        <fullName evidence="2">F-box domain-containing protein</fullName>
    </recommendedName>
</protein>
<dbReference type="InterPro" id="IPR036047">
    <property type="entry name" value="F-box-like_dom_sf"/>
</dbReference>
<sequence>MSNGCNVGTAAAESTLVEEKTESRATMAGCRDGPTDPDAATLIGEEEGICFVIVITVGTISRLPIPPSLLLKFYSHDIELGTNWVHNSLVSEPGSMETRTKSNTEFRNEVSEALARHESGFDNINDRFGNMNDRFGDMDDSPKILRTSSGGDDDDDGDRLSSLPEPIIHYIFSFLKTIDVFRASAVSRKWRYLCVSIPYLNFDIHTIWSKPQERWPLYEINGRFKDFVNWVLMFQKSSIDIQKLRLRCLSFSDDDHTLQR</sequence>
<dbReference type="EMBL" id="JAJSOW010000100">
    <property type="protein sequence ID" value="KAI9186072.1"/>
    <property type="molecule type" value="Genomic_DNA"/>
</dbReference>
<dbReference type="SUPFAM" id="SSF81383">
    <property type="entry name" value="F-box domain"/>
    <property type="match status" value="1"/>
</dbReference>
<feature type="domain" description="F-box" evidence="2">
    <location>
        <begin position="157"/>
        <end position="211"/>
    </location>
</feature>
<dbReference type="InterPro" id="IPR001810">
    <property type="entry name" value="F-box_dom"/>
</dbReference>
<dbReference type="Proteomes" id="UP001064489">
    <property type="component" value="Chromosome 3"/>
</dbReference>
<evidence type="ECO:0000259" key="2">
    <source>
        <dbReference type="PROSITE" id="PS50181"/>
    </source>
</evidence>
<dbReference type="PANTHER" id="PTHR34223:SF51">
    <property type="entry name" value="OS06G0556300 PROTEIN"/>
    <property type="match status" value="1"/>
</dbReference>
<dbReference type="Pfam" id="PF12937">
    <property type="entry name" value="F-box-like"/>
    <property type="match status" value="1"/>
</dbReference>
<name>A0AAD5J5U5_ACENE</name>
<organism evidence="3 4">
    <name type="scientific">Acer negundo</name>
    <name type="common">Box elder</name>
    <dbReference type="NCBI Taxonomy" id="4023"/>
    <lineage>
        <taxon>Eukaryota</taxon>
        <taxon>Viridiplantae</taxon>
        <taxon>Streptophyta</taxon>
        <taxon>Embryophyta</taxon>
        <taxon>Tracheophyta</taxon>
        <taxon>Spermatophyta</taxon>
        <taxon>Magnoliopsida</taxon>
        <taxon>eudicotyledons</taxon>
        <taxon>Gunneridae</taxon>
        <taxon>Pentapetalae</taxon>
        <taxon>rosids</taxon>
        <taxon>malvids</taxon>
        <taxon>Sapindales</taxon>
        <taxon>Sapindaceae</taxon>
        <taxon>Hippocastanoideae</taxon>
        <taxon>Acereae</taxon>
        <taxon>Acer</taxon>
    </lineage>
</organism>
<accession>A0AAD5J5U5</accession>
<gene>
    <name evidence="3" type="ORF">LWI28_013488</name>
</gene>
<dbReference type="AlphaFoldDB" id="A0AAD5J5U5"/>
<evidence type="ECO:0000313" key="3">
    <source>
        <dbReference type="EMBL" id="KAI9186072.1"/>
    </source>
</evidence>
<dbReference type="PROSITE" id="PS50181">
    <property type="entry name" value="FBOX"/>
    <property type="match status" value="1"/>
</dbReference>
<feature type="region of interest" description="Disordered" evidence="1">
    <location>
        <begin position="135"/>
        <end position="158"/>
    </location>
</feature>
<reference evidence="3" key="2">
    <citation type="submission" date="2023-02" db="EMBL/GenBank/DDBJ databases">
        <authorList>
            <person name="Swenson N.G."/>
            <person name="Wegrzyn J.L."/>
            <person name="Mcevoy S.L."/>
        </authorList>
    </citation>
    <scope>NUCLEOTIDE SEQUENCE</scope>
    <source>
        <strain evidence="3">91603</strain>
        <tissue evidence="3">Leaf</tissue>
    </source>
</reference>
<dbReference type="SMART" id="SM00256">
    <property type="entry name" value="FBOX"/>
    <property type="match status" value="1"/>
</dbReference>
<feature type="region of interest" description="Disordered" evidence="1">
    <location>
        <begin position="1"/>
        <end position="32"/>
    </location>
</feature>
<evidence type="ECO:0000313" key="4">
    <source>
        <dbReference type="Proteomes" id="UP001064489"/>
    </source>
</evidence>
<proteinExistence type="predicted"/>
<dbReference type="InterPro" id="IPR053197">
    <property type="entry name" value="F-box_SCFL_complex_component"/>
</dbReference>